<dbReference type="InterPro" id="IPR023198">
    <property type="entry name" value="PGP-like_dom2"/>
</dbReference>
<dbReference type="Gene3D" id="1.10.150.240">
    <property type="entry name" value="Putative phosphatase, domain 2"/>
    <property type="match status" value="1"/>
</dbReference>
<dbReference type="STRING" id="1391654.AKJ09_03049"/>
<dbReference type="SUPFAM" id="SSF56784">
    <property type="entry name" value="HAD-like"/>
    <property type="match status" value="1"/>
</dbReference>
<dbReference type="OrthoDB" id="9792518at2"/>
<evidence type="ECO:0000313" key="1">
    <source>
        <dbReference type="EMBL" id="AKU96385.1"/>
    </source>
</evidence>
<dbReference type="GO" id="GO:0005829">
    <property type="term" value="C:cytosol"/>
    <property type="evidence" value="ECO:0007669"/>
    <property type="project" value="TreeGrafter"/>
</dbReference>
<dbReference type="Pfam" id="PF00702">
    <property type="entry name" value="Hydrolase"/>
    <property type="match status" value="1"/>
</dbReference>
<dbReference type="AlphaFoldDB" id="A0A0K1PS69"/>
<dbReference type="GO" id="GO:0006281">
    <property type="term" value="P:DNA repair"/>
    <property type="evidence" value="ECO:0007669"/>
    <property type="project" value="TreeGrafter"/>
</dbReference>
<dbReference type="InterPro" id="IPR050155">
    <property type="entry name" value="HAD-like_hydrolase_sf"/>
</dbReference>
<dbReference type="Gene3D" id="3.40.50.1000">
    <property type="entry name" value="HAD superfamily/HAD-like"/>
    <property type="match status" value="1"/>
</dbReference>
<reference evidence="1 2" key="1">
    <citation type="submission" date="2015-08" db="EMBL/GenBank/DDBJ databases">
        <authorList>
            <person name="Babu N.S."/>
            <person name="Beckwith C.J."/>
            <person name="Beseler K.G."/>
            <person name="Brison A."/>
            <person name="Carone J.V."/>
            <person name="Caskin T.P."/>
            <person name="Diamond M."/>
            <person name="Durham M.E."/>
            <person name="Foxe J.M."/>
            <person name="Go M."/>
            <person name="Henderson B.A."/>
            <person name="Jones I.B."/>
            <person name="McGettigan J.A."/>
            <person name="Micheletti S.J."/>
            <person name="Nasrallah M.E."/>
            <person name="Ortiz D."/>
            <person name="Piller C.R."/>
            <person name="Privatt S.R."/>
            <person name="Schneider S.L."/>
            <person name="Sharp S."/>
            <person name="Smith T.C."/>
            <person name="Stanton J.D."/>
            <person name="Ullery H.E."/>
            <person name="Wilson R.J."/>
            <person name="Serrano M.G."/>
            <person name="Buck G."/>
            <person name="Lee V."/>
            <person name="Wang Y."/>
            <person name="Carvalho R."/>
            <person name="Voegtly L."/>
            <person name="Shi R."/>
            <person name="Duckworth R."/>
            <person name="Johnson A."/>
            <person name="Loviza R."/>
            <person name="Walstead R."/>
            <person name="Shah Z."/>
            <person name="Kiflezghi M."/>
            <person name="Wade K."/>
            <person name="Ball S.L."/>
            <person name="Bradley K.W."/>
            <person name="Asai D.J."/>
            <person name="Bowman C.A."/>
            <person name="Russell D.A."/>
            <person name="Pope W.H."/>
            <person name="Jacobs-Sera D."/>
            <person name="Hendrix R.W."/>
            <person name="Hatfull G.F."/>
        </authorList>
    </citation>
    <scope>NUCLEOTIDE SEQUENCE [LARGE SCALE GENOMIC DNA]</scope>
    <source>
        <strain evidence="1 2">DSM 27648</strain>
    </source>
</reference>
<dbReference type="PRINTS" id="PR00413">
    <property type="entry name" value="HADHALOGNASE"/>
</dbReference>
<dbReference type="PANTHER" id="PTHR43434:SF16">
    <property type="entry name" value="BLL8046 PROTEIN"/>
    <property type="match status" value="1"/>
</dbReference>
<organism evidence="1 2">
    <name type="scientific">Labilithrix luteola</name>
    <dbReference type="NCBI Taxonomy" id="1391654"/>
    <lineage>
        <taxon>Bacteria</taxon>
        <taxon>Pseudomonadati</taxon>
        <taxon>Myxococcota</taxon>
        <taxon>Polyangia</taxon>
        <taxon>Polyangiales</taxon>
        <taxon>Labilitrichaceae</taxon>
        <taxon>Labilithrix</taxon>
    </lineage>
</organism>
<dbReference type="EMBL" id="CP012333">
    <property type="protein sequence ID" value="AKU96385.1"/>
    <property type="molecule type" value="Genomic_DNA"/>
</dbReference>
<dbReference type="RefSeq" id="WP_146647683.1">
    <property type="nucleotide sequence ID" value="NZ_CP012333.1"/>
</dbReference>
<dbReference type="GO" id="GO:0008967">
    <property type="term" value="F:phosphoglycolate phosphatase activity"/>
    <property type="evidence" value="ECO:0007669"/>
    <property type="project" value="TreeGrafter"/>
</dbReference>
<accession>A0A0K1PS69</accession>
<dbReference type="InterPro" id="IPR036412">
    <property type="entry name" value="HAD-like_sf"/>
</dbReference>
<sequence>MARIRAVLFDIDGTLLDSNDAHAHAWLDALRGHGKNVPFEHVRSRIGMGSERILRELVDMDARSTEGRALTERRSAVFKAHYLPDLGPLPGARVLVDRVRSRGLSCVAVTSASSADLADLLRVAAVADLMDMVVTSDDLDPNGSVGLVELALERVGADASETIFVGDTPYDIAAARRASVGAIALRSGGWKDADLADAIAIYDGPAELASRLDDSPIAQGIGEDMVGGARFGGLRGRRTAMRGGM</sequence>
<gene>
    <name evidence="1" type="ORF">AKJ09_03049</name>
</gene>
<evidence type="ECO:0000313" key="2">
    <source>
        <dbReference type="Proteomes" id="UP000064967"/>
    </source>
</evidence>
<keyword evidence="2" id="KW-1185">Reference proteome</keyword>
<dbReference type="InterPro" id="IPR006439">
    <property type="entry name" value="HAD-SF_hydro_IA"/>
</dbReference>
<proteinExistence type="predicted"/>
<dbReference type="InterPro" id="IPR023214">
    <property type="entry name" value="HAD_sf"/>
</dbReference>
<dbReference type="PANTHER" id="PTHR43434">
    <property type="entry name" value="PHOSPHOGLYCOLATE PHOSPHATASE"/>
    <property type="match status" value="1"/>
</dbReference>
<name>A0A0K1PS69_9BACT</name>
<dbReference type="KEGG" id="llu:AKJ09_03049"/>
<dbReference type="Proteomes" id="UP000064967">
    <property type="component" value="Chromosome"/>
</dbReference>
<protein>
    <submittedName>
        <fullName evidence="1">Putative phosphatase</fullName>
    </submittedName>
</protein>